<reference evidence="2" key="1">
    <citation type="submission" date="2021-03" db="EMBL/GenBank/DDBJ databases">
        <authorList>
            <consortium name="Genoscope - CEA"/>
            <person name="William W."/>
        </authorList>
    </citation>
    <scope>NUCLEOTIDE SEQUENCE</scope>
    <source>
        <strain evidence="2">Doubled-haploid Pahang</strain>
    </source>
</reference>
<evidence type="ECO:0000256" key="1">
    <source>
        <dbReference type="SAM" id="Coils"/>
    </source>
</evidence>
<dbReference type="EMBL" id="HG996468">
    <property type="protein sequence ID" value="CAG1850238.1"/>
    <property type="molecule type" value="Genomic_DNA"/>
</dbReference>
<dbReference type="AlphaFoldDB" id="A0A804ICE1"/>
<evidence type="ECO:0000313" key="2">
    <source>
        <dbReference type="EMBL" id="CAG1850238.1"/>
    </source>
</evidence>
<feature type="coiled-coil region" evidence="1">
    <location>
        <begin position="25"/>
        <end position="52"/>
    </location>
</feature>
<gene>
    <name evidence="2" type="ORF">GSMUA_218240.1</name>
</gene>
<evidence type="ECO:0000313" key="4">
    <source>
        <dbReference type="Proteomes" id="UP000012960"/>
    </source>
</evidence>
<name>A0A804ICE1_MUSAM</name>
<dbReference type="Proteomes" id="UP000012960">
    <property type="component" value="Unplaced"/>
</dbReference>
<dbReference type="Gramene" id="Ma03_t15450.1">
    <property type="protein sequence ID" value="Ma03_p15450.1"/>
    <property type="gene ID" value="Ma03_g15450"/>
</dbReference>
<keyword evidence="1" id="KW-0175">Coiled coil</keyword>
<protein>
    <submittedName>
        <fullName evidence="2">(wild Malaysian banana) hypothetical protein</fullName>
    </submittedName>
</protein>
<accession>A0A804ICE1</accession>
<organism evidence="3 4">
    <name type="scientific">Musa acuminata subsp. malaccensis</name>
    <name type="common">Wild banana</name>
    <name type="synonym">Musa malaccensis</name>
    <dbReference type="NCBI Taxonomy" id="214687"/>
    <lineage>
        <taxon>Eukaryota</taxon>
        <taxon>Viridiplantae</taxon>
        <taxon>Streptophyta</taxon>
        <taxon>Embryophyta</taxon>
        <taxon>Tracheophyta</taxon>
        <taxon>Spermatophyta</taxon>
        <taxon>Magnoliopsida</taxon>
        <taxon>Liliopsida</taxon>
        <taxon>Zingiberales</taxon>
        <taxon>Musaceae</taxon>
        <taxon>Musa</taxon>
    </lineage>
</organism>
<dbReference type="EnsemblPlants" id="Ma03_t15450.1">
    <property type="protein sequence ID" value="Ma03_p15450.1"/>
    <property type="gene ID" value="Ma03_g15450"/>
</dbReference>
<proteinExistence type="predicted"/>
<keyword evidence="4" id="KW-1185">Reference proteome</keyword>
<dbReference type="InParanoid" id="A0A804ICE1"/>
<evidence type="ECO:0000313" key="3">
    <source>
        <dbReference type="EnsemblPlants" id="Ma03_p15450.1"/>
    </source>
</evidence>
<sequence>MDDENEQGTLKSQLLKKTTTWKHEFEDHQSQVEKLEDKLMEVKVEMKCTEDDSKELAYLWRGVKNHCNNASLPEIESPLLAALSLSENHSYDQSDGFKLLKSFSTGLIAETTHLESEKVKKEAEVKTLIEDNVRLRVLLDKKEAQLLAMNVQCKWMSLKRSGHIASSFTSPSSYLLIFEC</sequence>
<reference evidence="3" key="2">
    <citation type="submission" date="2021-05" db="UniProtKB">
        <authorList>
            <consortium name="EnsemblPlants"/>
        </authorList>
    </citation>
    <scope>IDENTIFICATION</scope>
    <source>
        <strain evidence="3">subsp. malaccensis</strain>
    </source>
</reference>